<dbReference type="EMBL" id="JACHEP010000003">
    <property type="protein sequence ID" value="MBB5323959.1"/>
    <property type="molecule type" value="Genomic_DNA"/>
</dbReference>
<protein>
    <submittedName>
        <fullName evidence="1">Transposase</fullName>
    </submittedName>
</protein>
<evidence type="ECO:0000313" key="2">
    <source>
        <dbReference type="Proteomes" id="UP000520011"/>
    </source>
</evidence>
<gene>
    <name evidence="1" type="ORF">HNQ34_001051</name>
</gene>
<dbReference type="Proteomes" id="UP000520011">
    <property type="component" value="Unassembled WGS sequence"/>
</dbReference>
<name>A0A7W8INZ3_9BACL</name>
<organism evidence="1 2">
    <name type="scientific">Anoxybacteroides tepidamans</name>
    <dbReference type="NCBI Taxonomy" id="265948"/>
    <lineage>
        <taxon>Bacteria</taxon>
        <taxon>Bacillati</taxon>
        <taxon>Bacillota</taxon>
        <taxon>Bacilli</taxon>
        <taxon>Bacillales</taxon>
        <taxon>Anoxybacillaceae</taxon>
        <taxon>Anoxybacteroides</taxon>
    </lineage>
</organism>
<proteinExistence type="predicted"/>
<accession>A0A7W8INZ3</accession>
<comment type="caution">
    <text evidence="1">The sequence shown here is derived from an EMBL/GenBank/DDBJ whole genome shotgun (WGS) entry which is preliminary data.</text>
</comment>
<evidence type="ECO:0000313" key="1">
    <source>
        <dbReference type="EMBL" id="MBB5323959.1"/>
    </source>
</evidence>
<sequence>MLLVWKADQPMTPEHLHCVLSTDWELSDEDILRYYAECWSIECFFRQAKDLYLLIEF</sequence>
<dbReference type="AlphaFoldDB" id="A0A7W8INZ3"/>
<reference evidence="1 2" key="1">
    <citation type="submission" date="2020-08" db="EMBL/GenBank/DDBJ databases">
        <title>Genomic Encyclopedia of Type Strains, Phase IV (KMG-IV): sequencing the most valuable type-strain genomes for metagenomic binning, comparative biology and taxonomic classification.</title>
        <authorList>
            <person name="Goeker M."/>
        </authorList>
    </citation>
    <scope>NUCLEOTIDE SEQUENCE [LARGE SCALE GENOMIC DNA]</scope>
    <source>
        <strain evidence="1 2">DSM 16325</strain>
    </source>
</reference>
<keyword evidence="2" id="KW-1185">Reference proteome</keyword>